<dbReference type="SUPFAM" id="SSF51735">
    <property type="entry name" value="NAD(P)-binding Rossmann-fold domains"/>
    <property type="match status" value="1"/>
</dbReference>
<name>A0A8H5M725_9AGAR</name>
<feature type="domain" description="ATP-citrate synthase citrate-binding" evidence="26">
    <location>
        <begin position="359"/>
        <end position="536"/>
    </location>
</feature>
<evidence type="ECO:0000256" key="12">
    <source>
        <dbReference type="ARBA" id="ARBA00022840"/>
    </source>
</evidence>
<evidence type="ECO:0000256" key="8">
    <source>
        <dbReference type="ARBA" id="ARBA00022553"/>
    </source>
</evidence>
<dbReference type="Gene3D" id="1.10.230.10">
    <property type="entry name" value="Cytochrome P450-Terp, domain 2"/>
    <property type="match status" value="1"/>
</dbReference>
<evidence type="ECO:0000256" key="11">
    <source>
        <dbReference type="ARBA" id="ARBA00022741"/>
    </source>
</evidence>
<evidence type="ECO:0000256" key="22">
    <source>
        <dbReference type="ARBA" id="ARBA00083544"/>
    </source>
</evidence>
<comment type="catalytic activity">
    <reaction evidence="17">
        <text>oxaloacetate + acetyl-CoA + ADP + phosphate = citrate + ATP + CoA</text>
        <dbReference type="Rhea" id="RHEA:21160"/>
        <dbReference type="ChEBI" id="CHEBI:16452"/>
        <dbReference type="ChEBI" id="CHEBI:16947"/>
        <dbReference type="ChEBI" id="CHEBI:30616"/>
        <dbReference type="ChEBI" id="CHEBI:43474"/>
        <dbReference type="ChEBI" id="CHEBI:57287"/>
        <dbReference type="ChEBI" id="CHEBI:57288"/>
        <dbReference type="ChEBI" id="CHEBI:456216"/>
        <dbReference type="EC" id="2.3.3.8"/>
    </reaction>
</comment>
<comment type="subunit">
    <text evidence="4">Homotetramer.</text>
</comment>
<dbReference type="GO" id="GO:0006085">
    <property type="term" value="P:acetyl-CoA biosynthetic process"/>
    <property type="evidence" value="ECO:0007669"/>
    <property type="project" value="TreeGrafter"/>
</dbReference>
<reference evidence="28 29" key="1">
    <citation type="journal article" date="2020" name="ISME J.">
        <title>Uncovering the hidden diversity of litter-decomposition mechanisms in mushroom-forming fungi.</title>
        <authorList>
            <person name="Floudas D."/>
            <person name="Bentzer J."/>
            <person name="Ahren D."/>
            <person name="Johansson T."/>
            <person name="Persson P."/>
            <person name="Tunlid A."/>
        </authorList>
    </citation>
    <scope>NUCLEOTIDE SEQUENCE [LARGE SCALE GENOMIC DNA]</scope>
    <source>
        <strain evidence="28 29">CBS 661.87</strain>
    </source>
</reference>
<dbReference type="InterPro" id="IPR017440">
    <property type="entry name" value="Cit_synth/succinyl-CoA_lig_AS"/>
</dbReference>
<evidence type="ECO:0000256" key="20">
    <source>
        <dbReference type="ARBA" id="ARBA00062455"/>
    </source>
</evidence>
<keyword evidence="29" id="KW-1185">Reference proteome</keyword>
<comment type="caution">
    <text evidence="28">The sequence shown here is derived from an EMBL/GenBank/DDBJ whole genome shotgun (WGS) entry which is preliminary data.</text>
</comment>
<dbReference type="Gene3D" id="3.40.50.261">
    <property type="entry name" value="Succinyl-CoA synthetase domains"/>
    <property type="match status" value="2"/>
</dbReference>
<evidence type="ECO:0000256" key="19">
    <source>
        <dbReference type="ARBA" id="ARBA00060724"/>
    </source>
</evidence>
<evidence type="ECO:0000259" key="27">
    <source>
        <dbReference type="Pfam" id="PF24948"/>
    </source>
</evidence>
<keyword evidence="11" id="KW-0547">Nucleotide-binding</keyword>
<keyword evidence="13" id="KW-0460">Magnesium</keyword>
<dbReference type="PROSITE" id="PS00399">
    <property type="entry name" value="SUCCINYL_COA_LIG_2"/>
    <property type="match status" value="1"/>
</dbReference>
<dbReference type="InterPro" id="IPR036969">
    <property type="entry name" value="Citrate_synthase_sf"/>
</dbReference>
<comment type="similarity">
    <text evidence="19">Belongs to the succinate/malate CoA ligase alpha subunit family.</text>
</comment>
<dbReference type="SUPFAM" id="SSF56059">
    <property type="entry name" value="Glutathione synthetase ATP-binding domain-like"/>
    <property type="match status" value="1"/>
</dbReference>
<keyword evidence="10" id="KW-0479">Metal-binding</keyword>
<dbReference type="SUPFAM" id="SSF52210">
    <property type="entry name" value="Succinyl-CoA synthetase domains"/>
    <property type="match status" value="1"/>
</dbReference>
<evidence type="ECO:0000259" key="25">
    <source>
        <dbReference type="Pfam" id="PF02629"/>
    </source>
</evidence>
<evidence type="ECO:0000256" key="15">
    <source>
        <dbReference type="ARBA" id="ARBA00030151"/>
    </source>
</evidence>
<evidence type="ECO:0000256" key="4">
    <source>
        <dbReference type="ARBA" id="ARBA00011881"/>
    </source>
</evidence>
<evidence type="ECO:0000259" key="24">
    <source>
        <dbReference type="Pfam" id="PF00549"/>
    </source>
</evidence>
<proteinExistence type="inferred from homology"/>
<dbReference type="InterPro" id="IPR036291">
    <property type="entry name" value="NAD(P)-bd_dom_sf"/>
</dbReference>
<dbReference type="CDD" id="cd06100">
    <property type="entry name" value="CCL_ACL-C"/>
    <property type="match status" value="1"/>
</dbReference>
<dbReference type="EC" id="2.3.3.8" evidence="5"/>
<comment type="subcellular location">
    <subcellularLocation>
        <location evidence="1">Cytoplasm</location>
    </subcellularLocation>
</comment>
<dbReference type="Pfam" id="PF24948">
    <property type="entry name" value="Citrate_synth_N"/>
    <property type="match status" value="1"/>
</dbReference>
<keyword evidence="8" id="KW-0597">Phosphoprotein</keyword>
<keyword evidence="12" id="KW-0067">ATP-binding</keyword>
<dbReference type="InterPro" id="IPR002020">
    <property type="entry name" value="Citrate_synthase"/>
</dbReference>
<dbReference type="GO" id="GO:0005829">
    <property type="term" value="C:cytosol"/>
    <property type="evidence" value="ECO:0007669"/>
    <property type="project" value="TreeGrafter"/>
</dbReference>
<dbReference type="OrthoDB" id="3261737at2759"/>
<dbReference type="InterPro" id="IPR003781">
    <property type="entry name" value="CoA-bd"/>
</dbReference>
<evidence type="ECO:0000256" key="17">
    <source>
        <dbReference type="ARBA" id="ARBA00047593"/>
    </source>
</evidence>
<evidence type="ECO:0000256" key="21">
    <source>
        <dbReference type="ARBA" id="ARBA00076189"/>
    </source>
</evidence>
<evidence type="ECO:0000256" key="7">
    <source>
        <dbReference type="ARBA" id="ARBA00022516"/>
    </source>
</evidence>
<dbReference type="InterPro" id="IPR056749">
    <property type="entry name" value="Citrate_synth_N"/>
</dbReference>
<evidence type="ECO:0000313" key="28">
    <source>
        <dbReference type="EMBL" id="KAF5383076.1"/>
    </source>
</evidence>
<evidence type="ECO:0000313" key="29">
    <source>
        <dbReference type="Proteomes" id="UP000565441"/>
    </source>
</evidence>
<protein>
    <recommendedName>
        <fullName evidence="5">ATP citrate synthase</fullName>
        <ecNumber evidence="5">2.3.3.8</ecNumber>
    </recommendedName>
    <alternativeName>
        <fullName evidence="15">ATP-citrate (pro-S-)-lyase</fullName>
    </alternativeName>
    <alternativeName>
        <fullName evidence="21">ATP-citrate (pro-S-)-lyase 1</fullName>
    </alternativeName>
    <alternativeName>
        <fullName evidence="16">Citrate cleavage enzyme</fullName>
    </alternativeName>
    <alternativeName>
        <fullName evidence="22">Citrate cleavage enzyme subunit 1</fullName>
    </alternativeName>
</protein>
<feature type="domain" description="ATP-citrate synthase ATP-grasp" evidence="27">
    <location>
        <begin position="171"/>
        <end position="319"/>
    </location>
</feature>
<dbReference type="FunFam" id="3.40.50.720:FF:000024">
    <property type="entry name" value="Probable ATP-citrate synthase"/>
    <property type="match status" value="1"/>
</dbReference>
<evidence type="ECO:0000259" key="26">
    <source>
        <dbReference type="Pfam" id="PF16114"/>
    </source>
</evidence>
<dbReference type="InterPro" id="IPR005811">
    <property type="entry name" value="SUCC_ACL_C"/>
</dbReference>
<evidence type="ECO:0000256" key="14">
    <source>
        <dbReference type="ARBA" id="ARBA00023098"/>
    </source>
</evidence>
<dbReference type="GO" id="GO:0046872">
    <property type="term" value="F:metal ion binding"/>
    <property type="evidence" value="ECO:0007669"/>
    <property type="project" value="UniProtKB-KW"/>
</dbReference>
<evidence type="ECO:0000256" key="5">
    <source>
        <dbReference type="ARBA" id="ARBA00012639"/>
    </source>
</evidence>
<dbReference type="Pfam" id="PF00549">
    <property type="entry name" value="Ligase_CoA"/>
    <property type="match status" value="1"/>
</dbReference>
<dbReference type="SUPFAM" id="SSF48256">
    <property type="entry name" value="Citrate synthase"/>
    <property type="match status" value="1"/>
</dbReference>
<comment type="function">
    <text evidence="23">Catalyzes the cleavage of citrate into oxaloacetate and acetyl-CoA, the latter serving as common substrate in multiple biochemical reactions in protein, carbohydrate and lipid metabolism.</text>
</comment>
<dbReference type="Gene3D" id="3.40.50.720">
    <property type="entry name" value="NAD(P)-binding Rossmann-like Domain"/>
    <property type="match status" value="1"/>
</dbReference>
<evidence type="ECO:0000256" key="9">
    <source>
        <dbReference type="ARBA" id="ARBA00022679"/>
    </source>
</evidence>
<dbReference type="Proteomes" id="UP000565441">
    <property type="component" value="Unassembled WGS sequence"/>
</dbReference>
<dbReference type="InterPro" id="IPR033847">
    <property type="entry name" value="Citrt_syn/SCS-alpha_CS"/>
</dbReference>
<dbReference type="PANTHER" id="PTHR23118:SF42">
    <property type="entry name" value="ATP-CITRATE SYNTHASE"/>
    <property type="match status" value="1"/>
</dbReference>
<dbReference type="Pfam" id="PF16114">
    <property type="entry name" value="Citrate_bind"/>
    <property type="match status" value="1"/>
</dbReference>
<evidence type="ECO:0000256" key="2">
    <source>
        <dbReference type="ARBA" id="ARBA00005899"/>
    </source>
</evidence>
<dbReference type="EMBL" id="JAACJP010000007">
    <property type="protein sequence ID" value="KAF5383076.1"/>
    <property type="molecule type" value="Genomic_DNA"/>
</dbReference>
<feature type="domain" description="ATP-citrate synthase/succinyl-CoA ligase C-terminal" evidence="24">
    <location>
        <begin position="773"/>
        <end position="896"/>
    </location>
</feature>
<comment type="function">
    <text evidence="18">Catalyzes the formation of cytosolic acetyl-CoA, which is mainly used for the biosynthesis of fatty acids and sterols.</text>
</comment>
<evidence type="ECO:0000256" key="18">
    <source>
        <dbReference type="ARBA" id="ARBA00054002"/>
    </source>
</evidence>
<dbReference type="Pfam" id="PF02629">
    <property type="entry name" value="CoA_binding"/>
    <property type="match status" value="1"/>
</dbReference>
<dbReference type="AlphaFoldDB" id="A0A8H5M725"/>
<keyword evidence="7" id="KW-0444">Lipid biosynthesis</keyword>
<dbReference type="PANTHER" id="PTHR23118">
    <property type="entry name" value="ATP-CITRATE SYNTHASE"/>
    <property type="match status" value="1"/>
</dbReference>
<keyword evidence="6" id="KW-0963">Cytoplasm</keyword>
<organism evidence="28 29">
    <name type="scientific">Tricholomella constricta</name>
    <dbReference type="NCBI Taxonomy" id="117010"/>
    <lineage>
        <taxon>Eukaryota</taxon>
        <taxon>Fungi</taxon>
        <taxon>Dikarya</taxon>
        <taxon>Basidiomycota</taxon>
        <taxon>Agaricomycotina</taxon>
        <taxon>Agaricomycetes</taxon>
        <taxon>Agaricomycetidae</taxon>
        <taxon>Agaricales</taxon>
        <taxon>Tricholomatineae</taxon>
        <taxon>Lyophyllaceae</taxon>
        <taxon>Tricholomella</taxon>
    </lineage>
</organism>
<comment type="subunit">
    <text evidence="20">Composed of two subunits.</text>
</comment>
<feature type="domain" description="CoA-binding" evidence="25">
    <location>
        <begin position="607"/>
        <end position="713"/>
    </location>
</feature>
<dbReference type="Pfam" id="PF00285">
    <property type="entry name" value="Citrate_synt"/>
    <property type="match status" value="1"/>
</dbReference>
<keyword evidence="14" id="KW-0443">Lipid metabolism</keyword>
<sequence>MSSKAIREYDAKLLLAYWLERAPPVAPHATVKTKFSFPAPKVAQVSWDPETNTITPDTKLPSWVFTTKLVAKPDQLIKRRGKAGLLALNKTWDEARPWIAERAGKPQKVGVFVIFVNFLDHPFLFLYCAVDIDEESIGSSYRDIFYRIHRICNTQEPRVPHMQTRFLCARDRMVESITGTLNNFIVEPFLPHPSNTEYYVCITSAREGDAILFTHEGGVDIGDVDAKALVLNLPVNQPFPSRETIAKTLLTHVPAEKKDTLVDFLIRLYSVYFDLHFAYLEINPLVVLDGVNGGEPQVCYLDMAAKLDQTAESICGPKWAIARDLSVYERNETTQQVAGKGKVSADRGPPMVWPAPFGRDLTKEEAYIQKLDASTGASLKLTVLNPEGRVWTMVAGGGASVVYSDAIAAHGFADELANYGEYSGAPTEGQTYEYAKTIVDLVTRGRPNPKGKILIIGGGIANFTNVAATFKGIIRALKEFKSQLIAHQVKIFVRRGGPNYQEGLKAMRLLGESLGVPIRVFGPDTHITEIVPLALGVEVKKTASSVALGTKSVQVGTPPAQVEEVEISNEGGIGSIHKDGERTQPNDQIIRFDTHGPSSRPAYRPFDETTRSFVYGLQPRAIQGMLDFDYSCGREAPSVAAMIYPFGGHHIQKFYWGTKETLLPVYTSVNEAVSKHPDVDVVVNFASSRSVYASTLECLEFPQIKCLALIAEGVPERHAREILWKAKEKGVLIIGPATVGGIKPGCFRIGNSGGMMDNIIASKLYRAGSVGYVSKSGGMSNELNNILSLVTNGTYEGIAIGGDRYPGSTFIDHLLRYEADPECKMLVLLGEVGGIEEYRVIDAVKRGIIKKPIVAWAIGTCAKMFATEVQFGHAGSMANSELETADAKNNAMREAGFIVPDTFEELPDVLKETYQTLVKRGVVVPKPERDPPVIPMDYKWAQELGLIRKPAAFISTISDERGQELLYAGMRISDVFKEDIGLGGVVSLLWFKRRLPPWATKFIEMVLMLTADHGPAVSGAMNTIVASRAGKDLISSLASGLLTIGSRFGGALDEAAAMFSNARDTGLTPREFVDNSRKANKLISGIGHKIKSVNNPDLRVELVKEYVRKNFPSHSLLDYALAVEKVTTSKKDTLILNVDGCIAVCFVDLLRDSGAFTPDEAEEYIRIGTLNGLFVLGRSIGFIGHHLDQKRLRAPLYRHPADDIFINMADVSQPRVLGRMQ</sequence>
<comment type="similarity">
    <text evidence="3">In the N-terminal section; belongs to the succinate/malate CoA ligase beta subunit family.</text>
</comment>
<evidence type="ECO:0000256" key="6">
    <source>
        <dbReference type="ARBA" id="ARBA00022490"/>
    </source>
</evidence>
<dbReference type="FunFam" id="1.10.230.10:FF:000005">
    <property type="entry name" value="ATP-citrate synthase subunit 1"/>
    <property type="match status" value="1"/>
</dbReference>
<dbReference type="FunFam" id="3.40.50.261:FF:000004">
    <property type="entry name" value="ATP-citrate synthase subunit"/>
    <property type="match status" value="1"/>
</dbReference>
<dbReference type="InterPro" id="IPR016102">
    <property type="entry name" value="Succinyl-CoA_synth-like"/>
</dbReference>
<keyword evidence="9" id="KW-0808">Transferase</keyword>
<evidence type="ECO:0000256" key="1">
    <source>
        <dbReference type="ARBA" id="ARBA00004496"/>
    </source>
</evidence>
<dbReference type="Gene3D" id="3.30.470.110">
    <property type="match status" value="2"/>
</dbReference>
<dbReference type="GO" id="GO:0006633">
    <property type="term" value="P:fatty acid biosynthetic process"/>
    <property type="evidence" value="ECO:0007669"/>
    <property type="project" value="TreeGrafter"/>
</dbReference>
<evidence type="ECO:0000256" key="10">
    <source>
        <dbReference type="ARBA" id="ARBA00022723"/>
    </source>
</evidence>
<accession>A0A8H5M725</accession>
<evidence type="ECO:0000256" key="3">
    <source>
        <dbReference type="ARBA" id="ARBA00010719"/>
    </source>
</evidence>
<evidence type="ECO:0000256" key="13">
    <source>
        <dbReference type="ARBA" id="ARBA00022842"/>
    </source>
</evidence>
<dbReference type="PROSITE" id="PS01216">
    <property type="entry name" value="SUCCINYL_COA_LIG_1"/>
    <property type="match status" value="1"/>
</dbReference>
<evidence type="ECO:0000256" key="16">
    <source>
        <dbReference type="ARBA" id="ARBA00030982"/>
    </source>
</evidence>
<evidence type="ECO:0000256" key="23">
    <source>
        <dbReference type="ARBA" id="ARBA00093367"/>
    </source>
</evidence>
<dbReference type="InterPro" id="IPR016143">
    <property type="entry name" value="Citrate_synth-like_sm_a-sub"/>
</dbReference>
<gene>
    <name evidence="28" type="ORF">D9615_004877</name>
</gene>
<dbReference type="FunFam" id="3.40.50.261:FF:000003">
    <property type="entry name" value="ATP-citrate synthase subunit"/>
    <property type="match status" value="1"/>
</dbReference>
<dbReference type="GO" id="GO:0003878">
    <property type="term" value="F:ATP citrate synthase activity"/>
    <property type="evidence" value="ECO:0007669"/>
    <property type="project" value="UniProtKB-EC"/>
</dbReference>
<comment type="similarity">
    <text evidence="2">In the C-terminal section; belongs to the succinate/malate CoA ligase alpha subunit family.</text>
</comment>
<dbReference type="GO" id="GO:0005524">
    <property type="term" value="F:ATP binding"/>
    <property type="evidence" value="ECO:0007669"/>
    <property type="project" value="UniProtKB-KW"/>
</dbReference>
<dbReference type="InterPro" id="IPR032263">
    <property type="entry name" value="Citrate-bd"/>
</dbReference>